<reference evidence="2 3" key="1">
    <citation type="submission" date="2024-09" db="EMBL/GenBank/DDBJ databases">
        <title>Chromosome-scale assembly of Riccia fluitans.</title>
        <authorList>
            <person name="Paukszto L."/>
            <person name="Sawicki J."/>
            <person name="Karawczyk K."/>
            <person name="Piernik-Szablinska J."/>
            <person name="Szczecinska M."/>
            <person name="Mazdziarz M."/>
        </authorList>
    </citation>
    <scope>NUCLEOTIDE SEQUENCE [LARGE SCALE GENOMIC DNA]</scope>
    <source>
        <strain evidence="2">Rf_01</strain>
        <tissue evidence="2">Aerial parts of the thallus</tissue>
    </source>
</reference>
<dbReference type="Proteomes" id="UP001605036">
    <property type="component" value="Unassembled WGS sequence"/>
</dbReference>
<gene>
    <name evidence="2" type="ORF">R1flu_010801</name>
</gene>
<evidence type="ECO:0008006" key="4">
    <source>
        <dbReference type="Google" id="ProtNLM"/>
    </source>
</evidence>
<comment type="caution">
    <text evidence="2">The sequence shown here is derived from an EMBL/GenBank/DDBJ whole genome shotgun (WGS) entry which is preliminary data.</text>
</comment>
<protein>
    <recommendedName>
        <fullName evidence="4">CTLH domain-containing protein</fullName>
    </recommendedName>
</protein>
<dbReference type="EMBL" id="JBHFFA010000002">
    <property type="protein sequence ID" value="KAL2643214.1"/>
    <property type="molecule type" value="Genomic_DNA"/>
</dbReference>
<accession>A0ABD1Z605</accession>
<evidence type="ECO:0000313" key="2">
    <source>
        <dbReference type="EMBL" id="KAL2643214.1"/>
    </source>
</evidence>
<evidence type="ECO:0000256" key="1">
    <source>
        <dbReference type="SAM" id="MobiDB-lite"/>
    </source>
</evidence>
<sequence length="230" mass="25585">MDSQLVNWGRLDALVLNYAEEEQLLDSENYEGADRRLIELIRGLIETGRIAEAVDVINQSAPTLLDDPHLLFRLEKQARSAATSYHLFPTTLGPCALNAYPEAYEEFKRVLLALMFDKDDPNSPVADKWSEGKRAELAAIVASTLKAQQHAYDPLFALTLRYLISVQCHQQGIVSPIADIAAPLLAKDRDPPAAPRKAEAPNFSERSLEKSTRVTQLQISQPMGDESSNR</sequence>
<feature type="region of interest" description="Disordered" evidence="1">
    <location>
        <begin position="188"/>
        <end position="230"/>
    </location>
</feature>
<evidence type="ECO:0000313" key="3">
    <source>
        <dbReference type="Proteomes" id="UP001605036"/>
    </source>
</evidence>
<feature type="compositionally biased region" description="Basic and acidic residues" evidence="1">
    <location>
        <begin position="188"/>
        <end position="199"/>
    </location>
</feature>
<keyword evidence="3" id="KW-1185">Reference proteome</keyword>
<proteinExistence type="predicted"/>
<dbReference type="AlphaFoldDB" id="A0ABD1Z605"/>
<name>A0ABD1Z605_9MARC</name>
<organism evidence="2 3">
    <name type="scientific">Riccia fluitans</name>
    <dbReference type="NCBI Taxonomy" id="41844"/>
    <lineage>
        <taxon>Eukaryota</taxon>
        <taxon>Viridiplantae</taxon>
        <taxon>Streptophyta</taxon>
        <taxon>Embryophyta</taxon>
        <taxon>Marchantiophyta</taxon>
        <taxon>Marchantiopsida</taxon>
        <taxon>Marchantiidae</taxon>
        <taxon>Marchantiales</taxon>
        <taxon>Ricciaceae</taxon>
        <taxon>Riccia</taxon>
    </lineage>
</organism>